<dbReference type="RefSeq" id="WP_093996818.1">
    <property type="nucleotide sequence ID" value="NZ_FXYD01000004.1"/>
</dbReference>
<gene>
    <name evidence="1" type="primary">divL</name>
    <name evidence="1" type="ORF">OCA8868_02417</name>
</gene>
<dbReference type="OrthoDB" id="9797304at2"/>
<dbReference type="SUPFAM" id="SSF55785">
    <property type="entry name" value="PYP-like sensor domain (PAS domain)"/>
    <property type="match status" value="2"/>
</dbReference>
<keyword evidence="2" id="KW-1185">Reference proteome</keyword>
<evidence type="ECO:0000313" key="1">
    <source>
        <dbReference type="EMBL" id="SMX41157.1"/>
    </source>
</evidence>
<dbReference type="EMBL" id="FXYD01000004">
    <property type="protein sequence ID" value="SMX41157.1"/>
    <property type="molecule type" value="Genomic_DNA"/>
</dbReference>
<dbReference type="InterPro" id="IPR035965">
    <property type="entry name" value="PAS-like_dom_sf"/>
</dbReference>
<proteinExistence type="predicted"/>
<dbReference type="Pfam" id="PF12860">
    <property type="entry name" value="PAS_7"/>
    <property type="match status" value="1"/>
</dbReference>
<keyword evidence="1" id="KW-0808">Transferase</keyword>
<sequence length="533" mass="59275">MAQLGFLGVLGAVLTGTFCAVGMITFWIRTNRKSVATARTLMLGAEDTITFLFDDEILVDASPLARSLLEHRGANQTHWEAFLSLLSARFPELRSQLSDLADIGKKAIRPVDDHQSWLEAEYWNGLARIKLVQHEDHPDDTIDPLTANAIENELETLRSIGEASPQLIWKQDTQGVMTWANKSYIELSEFLFPVASDAALPWPPRAVFDNVARPSGHAPVIDMHCVNPDPQEKPIWFEVTSLRRGSETIHFAVDATAVVSAKDAQRDFVQTLTKTFAHLSVGLAIFDADRRLVLFNPALGDLSHLPADFLIARPTLFSFLDRLRDNRMMPEPKNYSSWRNHMAALESAAAQGSYQETWAVPNGQTFRVTGKPHPNGAIAFLLEDISDEVSLTRKFRSQIDLGYAVINNLEAAVCVFSPSGIMVMANTAYRSLWGTEMEGVINSRDFSEESANWQEATAPSPVWVKLHDAISLGRTEASWCGSVWLDSHIEISCQYNPLPDGNHQVTFTLAEKVDSASRVVETPEFEPQRSLSV</sequence>
<dbReference type="AlphaFoldDB" id="A0A238KEX5"/>
<protein>
    <submittedName>
        <fullName evidence="1">Sensor protein DivL</fullName>
        <ecNumber evidence="1">2.7.13.3</ecNumber>
    </submittedName>
</protein>
<dbReference type="Proteomes" id="UP000203464">
    <property type="component" value="Unassembled WGS sequence"/>
</dbReference>
<accession>A0A238KEX5</accession>
<dbReference type="EC" id="2.7.13.3" evidence="1"/>
<dbReference type="GO" id="GO:0004673">
    <property type="term" value="F:protein histidine kinase activity"/>
    <property type="evidence" value="ECO:0007669"/>
    <property type="project" value="UniProtKB-EC"/>
</dbReference>
<organism evidence="1 2">
    <name type="scientific">Octadecabacter ascidiaceicola</name>
    <dbReference type="NCBI Taxonomy" id="1655543"/>
    <lineage>
        <taxon>Bacteria</taxon>
        <taxon>Pseudomonadati</taxon>
        <taxon>Pseudomonadota</taxon>
        <taxon>Alphaproteobacteria</taxon>
        <taxon>Rhodobacterales</taxon>
        <taxon>Roseobacteraceae</taxon>
        <taxon>Octadecabacter</taxon>
    </lineage>
</organism>
<evidence type="ECO:0000313" key="2">
    <source>
        <dbReference type="Proteomes" id="UP000203464"/>
    </source>
</evidence>
<name>A0A238KEX5_9RHOB</name>
<reference evidence="2" key="1">
    <citation type="submission" date="2017-05" db="EMBL/GenBank/DDBJ databases">
        <authorList>
            <person name="Rodrigo-Torres L."/>
            <person name="Arahal R. D."/>
            <person name="Lucena T."/>
        </authorList>
    </citation>
    <scope>NUCLEOTIDE SEQUENCE [LARGE SCALE GENOMIC DNA]</scope>
    <source>
        <strain evidence="2">CECT 8868</strain>
    </source>
</reference>